<organism evidence="3 4">
    <name type="scientific">Blautia luti DSM 14534 = JCM 17040</name>
    <dbReference type="NCBI Taxonomy" id="649762"/>
    <lineage>
        <taxon>Bacteria</taxon>
        <taxon>Bacillati</taxon>
        <taxon>Bacillota</taxon>
        <taxon>Clostridia</taxon>
        <taxon>Lachnospirales</taxon>
        <taxon>Lachnospiraceae</taxon>
        <taxon>Blautia</taxon>
    </lineage>
</organism>
<gene>
    <name evidence="3" type="ORF">GKZ57_00040</name>
</gene>
<feature type="region of interest" description="Disordered" evidence="1">
    <location>
        <begin position="1"/>
        <end position="29"/>
    </location>
</feature>
<sequence>MSGLSSQQADESKRKYGTNEQAKKETESL</sequence>
<dbReference type="EMBL" id="WMBC01000001">
    <property type="protein sequence ID" value="MTD59705.1"/>
    <property type="molecule type" value="Genomic_DNA"/>
</dbReference>
<comment type="caution">
    <text evidence="3">The sequence shown here is derived from an EMBL/GenBank/DDBJ whole genome shotgun (WGS) entry which is preliminary data.</text>
</comment>
<protein>
    <recommendedName>
        <fullName evidence="2">Cation-transporting P-type ATPase N-terminal domain-containing protein</fullName>
    </recommendedName>
</protein>
<name>A0A844GII0_9FIRM</name>
<accession>A0A844GII0</accession>
<evidence type="ECO:0000313" key="3">
    <source>
        <dbReference type="EMBL" id="MTD59705.1"/>
    </source>
</evidence>
<proteinExistence type="predicted"/>
<dbReference type="Pfam" id="PF00690">
    <property type="entry name" value="Cation_ATPase_N"/>
    <property type="match status" value="1"/>
</dbReference>
<dbReference type="Proteomes" id="UP000437824">
    <property type="component" value="Unassembled WGS sequence"/>
</dbReference>
<evidence type="ECO:0000313" key="4">
    <source>
        <dbReference type="Proteomes" id="UP000437824"/>
    </source>
</evidence>
<reference evidence="3 4" key="1">
    <citation type="submission" date="2019-11" db="EMBL/GenBank/DDBJ databases">
        <title>Draft genome sequence of Blautia luti DSM 14534T, isolated from human stool.</title>
        <authorList>
            <person name="Ortiz R."/>
            <person name="Melis-Arcos F."/>
            <person name="Covarrubias P."/>
            <person name="Cardenas J.P."/>
            <person name="Perez-Donoso J."/>
            <person name="Almonacid D."/>
        </authorList>
    </citation>
    <scope>NUCLEOTIDE SEQUENCE [LARGE SCALE GENOMIC DNA]</scope>
    <source>
        <strain evidence="3 4">DSM 14534</strain>
    </source>
</reference>
<feature type="domain" description="Cation-transporting P-type ATPase N-terminal" evidence="2">
    <location>
        <begin position="2"/>
        <end position="29"/>
    </location>
</feature>
<dbReference type="AlphaFoldDB" id="A0A844GII0"/>
<dbReference type="InterPro" id="IPR004014">
    <property type="entry name" value="ATPase_P-typ_cation-transptr_N"/>
</dbReference>
<evidence type="ECO:0000259" key="2">
    <source>
        <dbReference type="Pfam" id="PF00690"/>
    </source>
</evidence>
<dbReference type="RefSeq" id="WP_154779411.1">
    <property type="nucleotide sequence ID" value="NZ_WMBC01000001.1"/>
</dbReference>
<evidence type="ECO:0000256" key="1">
    <source>
        <dbReference type="SAM" id="MobiDB-lite"/>
    </source>
</evidence>